<evidence type="ECO:0000256" key="1">
    <source>
        <dbReference type="SAM" id="Phobius"/>
    </source>
</evidence>
<protein>
    <submittedName>
        <fullName evidence="2">Uncharacterized protein</fullName>
    </submittedName>
</protein>
<dbReference type="EMBL" id="AP035888">
    <property type="protein sequence ID" value="BFP68616.1"/>
    <property type="molecule type" value="Genomic_DNA"/>
</dbReference>
<sequence>MIVINYKMNYQEILDIIYQFYPKGINFYNEDNSINEKYIDTKENKNLVNNLSMIEKIDFGDYLVSELNTIYNIKLRNISNFHMGDRAHNIQYSGFFFKEKLKYYPVCFVFSTLCPVYYYYIIDVDVSFDNLTLPSSYTWKRNNGKIDENREDFTQLIIKIEDYLTTHTNYSKISTNIAEKIIPDLCNEAVNKGRFTVFNALFLDDYYCFP</sequence>
<gene>
    <name evidence="2" type="ORF">Pbs1_19590</name>
</gene>
<reference evidence="2" key="1">
    <citation type="submission" date="2024-08" db="EMBL/GenBank/DDBJ databases">
        <title>Whole genome sequence of Tenacibaculum sp. strain pbs-1 associated with black-spot shell disease in Akoya pearl oysters.</title>
        <authorList>
            <person name="Sakatoku A."/>
            <person name="Suzuki T."/>
            <person name="Hatano K."/>
            <person name="Seki M."/>
            <person name="Tanaka D."/>
            <person name="Nakamura S."/>
            <person name="Suzuki N."/>
            <person name="Isshiki T."/>
        </authorList>
    </citation>
    <scope>NUCLEOTIDE SEQUENCE</scope>
    <source>
        <strain evidence="2">Pbs-1</strain>
    </source>
</reference>
<proteinExistence type="predicted"/>
<feature type="transmembrane region" description="Helical" evidence="1">
    <location>
        <begin position="103"/>
        <end position="121"/>
    </location>
</feature>
<accession>A0AB33L1L5</accession>
<keyword evidence="1" id="KW-0812">Transmembrane</keyword>
<keyword evidence="1" id="KW-1133">Transmembrane helix</keyword>
<dbReference type="AlphaFoldDB" id="A0AB33L1L5"/>
<evidence type="ECO:0000313" key="2">
    <source>
        <dbReference type="EMBL" id="BFP68616.1"/>
    </source>
</evidence>
<keyword evidence="1" id="KW-0472">Membrane</keyword>
<name>A0AB33L1L5_9FLAO</name>
<organism evidence="2">
    <name type="scientific">Tenacibaculum sp. Pbs-1</name>
    <dbReference type="NCBI Taxonomy" id="3238748"/>
    <lineage>
        <taxon>Bacteria</taxon>
        <taxon>Pseudomonadati</taxon>
        <taxon>Bacteroidota</taxon>
        <taxon>Flavobacteriia</taxon>
        <taxon>Flavobacteriales</taxon>
        <taxon>Flavobacteriaceae</taxon>
        <taxon>Tenacibaculum</taxon>
    </lineage>
</organism>